<dbReference type="GeneID" id="67024335"/>
<gene>
    <name evidence="1" type="ORF">RhiXN_02053</name>
</gene>
<evidence type="ECO:0000313" key="1">
    <source>
        <dbReference type="EMBL" id="QRW27458.1"/>
    </source>
</evidence>
<dbReference type="RefSeq" id="XP_043187695.1">
    <property type="nucleotide sequence ID" value="XM_043321872.1"/>
</dbReference>
<reference evidence="1" key="1">
    <citation type="submission" date="2020-05" db="EMBL/GenBank/DDBJ databases">
        <title>Evolutionary and genomic comparisons of hybrid uninucleate and nonhybrid Rhizoctonia fungi.</title>
        <authorList>
            <person name="Li C."/>
            <person name="Chen X."/>
        </authorList>
    </citation>
    <scope>NUCLEOTIDE SEQUENCE</scope>
    <source>
        <strain evidence="1">AG-1 IA</strain>
    </source>
</reference>
<protein>
    <submittedName>
        <fullName evidence="1">Uncharacterized protein</fullName>
    </submittedName>
</protein>
<dbReference type="Proteomes" id="UP000650533">
    <property type="component" value="Chromosome 16"/>
</dbReference>
<name>A0A8H8PC62_9AGAM</name>
<organism evidence="1 2">
    <name type="scientific">Rhizoctonia solani</name>
    <dbReference type="NCBI Taxonomy" id="456999"/>
    <lineage>
        <taxon>Eukaryota</taxon>
        <taxon>Fungi</taxon>
        <taxon>Dikarya</taxon>
        <taxon>Basidiomycota</taxon>
        <taxon>Agaricomycotina</taxon>
        <taxon>Agaricomycetes</taxon>
        <taxon>Cantharellales</taxon>
        <taxon>Ceratobasidiaceae</taxon>
        <taxon>Rhizoctonia</taxon>
    </lineage>
</organism>
<accession>A0A8H8PC62</accession>
<dbReference type="AlphaFoldDB" id="A0A8H8PC62"/>
<dbReference type="EMBL" id="CP059673">
    <property type="protein sequence ID" value="QRW27458.1"/>
    <property type="molecule type" value="Genomic_DNA"/>
</dbReference>
<sequence length="130" mass="14784">MNVFHLPYTLAVSQPQPFVATKLPRETWEAVLLDVDLDKSSTDTFSEDFTAMLLAYHTQSEAHSNELASTFLDKPLRAIGVECKNLDGPHQQLNQHNSTLYLPGTIAQRITRAGFNTQQFWDTFQQSEDR</sequence>
<dbReference type="KEGG" id="rsx:RhiXN_02053"/>
<proteinExistence type="predicted"/>
<evidence type="ECO:0000313" key="2">
    <source>
        <dbReference type="Proteomes" id="UP000650533"/>
    </source>
</evidence>